<evidence type="ECO:0000256" key="1">
    <source>
        <dbReference type="SAM" id="MobiDB-lite"/>
    </source>
</evidence>
<protein>
    <submittedName>
        <fullName evidence="2">Uncharacterized protein</fullName>
    </submittedName>
</protein>
<organism evidence="2 3">
    <name type="scientific">Exidia glandulosa HHB12029</name>
    <dbReference type="NCBI Taxonomy" id="1314781"/>
    <lineage>
        <taxon>Eukaryota</taxon>
        <taxon>Fungi</taxon>
        <taxon>Dikarya</taxon>
        <taxon>Basidiomycota</taxon>
        <taxon>Agaricomycotina</taxon>
        <taxon>Agaricomycetes</taxon>
        <taxon>Auriculariales</taxon>
        <taxon>Exidiaceae</taxon>
        <taxon>Exidia</taxon>
    </lineage>
</organism>
<keyword evidence="3" id="KW-1185">Reference proteome</keyword>
<dbReference type="Proteomes" id="UP000077266">
    <property type="component" value="Unassembled WGS sequence"/>
</dbReference>
<evidence type="ECO:0000313" key="2">
    <source>
        <dbReference type="EMBL" id="KZV86886.1"/>
    </source>
</evidence>
<dbReference type="InParanoid" id="A0A165EGK8"/>
<proteinExistence type="predicted"/>
<gene>
    <name evidence="2" type="ORF">EXIGLDRAFT_774159</name>
</gene>
<name>A0A165EGK8_EXIGL</name>
<accession>A0A165EGK8</accession>
<reference evidence="2 3" key="1">
    <citation type="journal article" date="2016" name="Mol. Biol. Evol.">
        <title>Comparative Genomics of Early-Diverging Mushroom-Forming Fungi Provides Insights into the Origins of Lignocellulose Decay Capabilities.</title>
        <authorList>
            <person name="Nagy L.G."/>
            <person name="Riley R."/>
            <person name="Tritt A."/>
            <person name="Adam C."/>
            <person name="Daum C."/>
            <person name="Floudas D."/>
            <person name="Sun H."/>
            <person name="Yadav J.S."/>
            <person name="Pangilinan J."/>
            <person name="Larsson K.H."/>
            <person name="Matsuura K."/>
            <person name="Barry K."/>
            <person name="Labutti K."/>
            <person name="Kuo R."/>
            <person name="Ohm R.A."/>
            <person name="Bhattacharya S.S."/>
            <person name="Shirouzu T."/>
            <person name="Yoshinaga Y."/>
            <person name="Martin F.M."/>
            <person name="Grigoriev I.V."/>
            <person name="Hibbett D.S."/>
        </authorList>
    </citation>
    <scope>NUCLEOTIDE SEQUENCE [LARGE SCALE GENOMIC DNA]</scope>
    <source>
        <strain evidence="2 3">HHB12029</strain>
    </source>
</reference>
<feature type="region of interest" description="Disordered" evidence="1">
    <location>
        <begin position="1"/>
        <end position="51"/>
    </location>
</feature>
<dbReference type="EMBL" id="KV426141">
    <property type="protein sequence ID" value="KZV86886.1"/>
    <property type="molecule type" value="Genomic_DNA"/>
</dbReference>
<sequence length="74" mass="7871">MDPTVSPVPLTPGFDSDDASPAASNEKRSHATRLFVPSPKDPNHEPAMAATSTILLSEVLDPDRQAPPTYSQQA</sequence>
<evidence type="ECO:0000313" key="3">
    <source>
        <dbReference type="Proteomes" id="UP000077266"/>
    </source>
</evidence>
<dbReference type="AlphaFoldDB" id="A0A165EGK8"/>